<organism evidence="1 2">
    <name type="scientific">Cetraspora pellucida</name>
    <dbReference type="NCBI Taxonomy" id="1433469"/>
    <lineage>
        <taxon>Eukaryota</taxon>
        <taxon>Fungi</taxon>
        <taxon>Fungi incertae sedis</taxon>
        <taxon>Mucoromycota</taxon>
        <taxon>Glomeromycotina</taxon>
        <taxon>Glomeromycetes</taxon>
        <taxon>Diversisporales</taxon>
        <taxon>Gigasporaceae</taxon>
        <taxon>Cetraspora</taxon>
    </lineage>
</organism>
<evidence type="ECO:0000313" key="2">
    <source>
        <dbReference type="Proteomes" id="UP000789759"/>
    </source>
</evidence>
<protein>
    <submittedName>
        <fullName evidence="1">21913_t:CDS:1</fullName>
    </submittedName>
</protein>
<dbReference type="Proteomes" id="UP000789759">
    <property type="component" value="Unassembled WGS sequence"/>
</dbReference>
<dbReference type="OrthoDB" id="10537367at2759"/>
<dbReference type="AlphaFoldDB" id="A0A9N9C3Z0"/>
<gene>
    <name evidence="1" type="ORF">CPELLU_LOCUS6355</name>
</gene>
<name>A0A9N9C3Z0_9GLOM</name>
<comment type="caution">
    <text evidence="1">The sequence shown here is derived from an EMBL/GenBank/DDBJ whole genome shotgun (WGS) entry which is preliminary data.</text>
</comment>
<keyword evidence="2" id="KW-1185">Reference proteome</keyword>
<reference evidence="1" key="1">
    <citation type="submission" date="2021-06" db="EMBL/GenBank/DDBJ databases">
        <authorList>
            <person name="Kallberg Y."/>
            <person name="Tangrot J."/>
            <person name="Rosling A."/>
        </authorList>
    </citation>
    <scope>NUCLEOTIDE SEQUENCE</scope>
    <source>
        <strain evidence="1">FL966</strain>
    </source>
</reference>
<proteinExistence type="predicted"/>
<dbReference type="EMBL" id="CAJVQA010003919">
    <property type="protein sequence ID" value="CAG8586881.1"/>
    <property type="molecule type" value="Genomic_DNA"/>
</dbReference>
<sequence length="51" mass="6090">MNIEVQETSIKPQIIKDYLKKVLIIHDEVNKQLEKQKINTKTFNCSLLQKY</sequence>
<accession>A0A9N9C3Z0</accession>
<evidence type="ECO:0000313" key="1">
    <source>
        <dbReference type="EMBL" id="CAG8586881.1"/>
    </source>
</evidence>